<dbReference type="AlphaFoldDB" id="A0A3P8KZ80"/>
<dbReference type="RefSeq" id="WP_126194444.1">
    <property type="nucleotide sequence ID" value="NZ_CP085954.1"/>
</dbReference>
<evidence type="ECO:0000313" key="2">
    <source>
        <dbReference type="EMBL" id="VDR36995.1"/>
    </source>
</evidence>
<sequence length="309" mass="33356">MVWFKVDDALHSHPKARRAGLAAIGLWALAGSHCMAYLTDGYVERWVVESWPDGVALAGRLVDAGLWDTHPDGGWMFHDWRLYQPTKAQVDEDRRKERERKAAWRESKRSGTDGGRPGGTPGVSPGGGPGGRHGSPTRPDPTRPSTPNGVLPDARADDGRPDGTTAFGDGTPIPPEPDDDRAELMLVTDDAPVVEIASRAPKVHVGSSVLTLVRQHVPAGIPKDVQRKVAEQAQRMANDPNVDRRDLEAALTEWARRSDAGPGLLPHLVADAARARQGGKAGAARPEHKTRTLARLIAEEESNDQKGIS</sequence>
<dbReference type="OrthoDB" id="3383452at2"/>
<proteinExistence type="predicted"/>
<evidence type="ECO:0000313" key="3">
    <source>
        <dbReference type="Proteomes" id="UP000271626"/>
    </source>
</evidence>
<accession>A0A3P8KZ80</accession>
<organism evidence="2 3">
    <name type="scientific">Tsukamurella paurometabola</name>
    <name type="common">Corynebacterium paurometabolum</name>
    <dbReference type="NCBI Taxonomy" id="2061"/>
    <lineage>
        <taxon>Bacteria</taxon>
        <taxon>Bacillati</taxon>
        <taxon>Actinomycetota</taxon>
        <taxon>Actinomycetes</taxon>
        <taxon>Mycobacteriales</taxon>
        <taxon>Tsukamurellaceae</taxon>
        <taxon>Tsukamurella</taxon>
    </lineage>
</organism>
<protein>
    <submittedName>
        <fullName evidence="2">Uncharacterized protein</fullName>
    </submittedName>
</protein>
<feature type="compositionally biased region" description="Gly residues" evidence="1">
    <location>
        <begin position="112"/>
        <end position="133"/>
    </location>
</feature>
<reference evidence="2 3" key="1">
    <citation type="submission" date="2018-12" db="EMBL/GenBank/DDBJ databases">
        <authorList>
            <consortium name="Pathogen Informatics"/>
        </authorList>
    </citation>
    <scope>NUCLEOTIDE SEQUENCE [LARGE SCALE GENOMIC DNA]</scope>
    <source>
        <strain evidence="2 3">NCTC10741</strain>
    </source>
</reference>
<dbReference type="EMBL" id="LR131273">
    <property type="protein sequence ID" value="VDR36995.1"/>
    <property type="molecule type" value="Genomic_DNA"/>
</dbReference>
<gene>
    <name evidence="2" type="ORF">NCTC10741_00090</name>
</gene>
<feature type="compositionally biased region" description="Basic and acidic residues" evidence="1">
    <location>
        <begin position="89"/>
        <end position="111"/>
    </location>
</feature>
<feature type="region of interest" description="Disordered" evidence="1">
    <location>
        <begin position="88"/>
        <end position="180"/>
    </location>
</feature>
<name>A0A3P8KZ80_TSUPA</name>
<dbReference type="Proteomes" id="UP000271626">
    <property type="component" value="Chromosome"/>
</dbReference>
<evidence type="ECO:0000256" key="1">
    <source>
        <dbReference type="SAM" id="MobiDB-lite"/>
    </source>
</evidence>